<reference evidence="2" key="1">
    <citation type="journal article" date="2019" name="Int. J. Syst. Evol. Microbiol.">
        <title>The Global Catalogue of Microorganisms (GCM) 10K type strain sequencing project: providing services to taxonomists for standard genome sequencing and annotation.</title>
        <authorList>
            <consortium name="The Broad Institute Genomics Platform"/>
            <consortium name="The Broad Institute Genome Sequencing Center for Infectious Disease"/>
            <person name="Wu L."/>
            <person name="Ma J."/>
        </authorList>
    </citation>
    <scope>NUCLEOTIDE SEQUENCE [LARGE SCALE GENOMIC DNA]</scope>
    <source>
        <strain evidence="2">JCM 17201</strain>
    </source>
</reference>
<accession>A0ABP7KJH2</accession>
<gene>
    <name evidence="1" type="ORF">GCM10022405_01270</name>
</gene>
<name>A0ABP7KJH2_9GAMM</name>
<keyword evidence="2" id="KW-1185">Reference proteome</keyword>
<dbReference type="Proteomes" id="UP001499994">
    <property type="component" value="Unassembled WGS sequence"/>
</dbReference>
<proteinExistence type="predicted"/>
<evidence type="ECO:0000313" key="2">
    <source>
        <dbReference type="Proteomes" id="UP001499994"/>
    </source>
</evidence>
<evidence type="ECO:0000313" key="1">
    <source>
        <dbReference type="EMBL" id="GAA3879494.1"/>
    </source>
</evidence>
<dbReference type="EMBL" id="BAABDG010000002">
    <property type="protein sequence ID" value="GAA3879494.1"/>
    <property type="molecule type" value="Genomic_DNA"/>
</dbReference>
<protein>
    <submittedName>
        <fullName evidence="1">Uncharacterized protein</fullName>
    </submittedName>
</protein>
<comment type="caution">
    <text evidence="1">The sequence shown here is derived from an EMBL/GenBank/DDBJ whole genome shotgun (WGS) entry which is preliminary data.</text>
</comment>
<organism evidence="1 2">
    <name type="scientific">Gibbsiella dentisursi</name>
    <dbReference type="NCBI Taxonomy" id="796890"/>
    <lineage>
        <taxon>Bacteria</taxon>
        <taxon>Pseudomonadati</taxon>
        <taxon>Pseudomonadota</taxon>
        <taxon>Gammaproteobacteria</taxon>
        <taxon>Enterobacterales</taxon>
        <taxon>Yersiniaceae</taxon>
        <taxon>Gibbsiella</taxon>
    </lineage>
</organism>
<sequence>MQEQRSAISASLKYALSAAKSLSGAWLVATSVSDSVQASAARSRSLNCVPGFEQLADAKGAAGRFADGVYWFHNERTGGGIGSAPEGGTGRM</sequence>